<proteinExistence type="predicted"/>
<dbReference type="PROSITE" id="PS51502">
    <property type="entry name" value="S_R_A_B_BARREL"/>
    <property type="match status" value="1"/>
</dbReference>
<dbReference type="EMBL" id="AP017928">
    <property type="protein sequence ID" value="BBA33490.1"/>
    <property type="molecule type" value="Genomic_DNA"/>
</dbReference>
<dbReference type="InterPro" id="IPR013097">
    <property type="entry name" value="Dabb"/>
</dbReference>
<dbReference type="Proteomes" id="UP000266313">
    <property type="component" value="Chromosome"/>
</dbReference>
<dbReference type="Gene3D" id="3.30.70.100">
    <property type="match status" value="1"/>
</dbReference>
<dbReference type="AlphaFoldDB" id="A0A250KP91"/>
<gene>
    <name evidence="3" type="ORF">sS8_1531</name>
</gene>
<sequence>MIFSLMFTAVSSAEPVPPTAGRVHHVVIVWLKEHGNPEARRQYIEATQSLSKLPMLLSYQVGTVLPGKRDVVDSSYDVAIVATFENAQALDEYSRHPDHDKVIDEKLKQLVDKVLVYDFVEAP</sequence>
<dbReference type="KEGG" id="mmai:sS8_1531"/>
<dbReference type="InterPro" id="IPR011008">
    <property type="entry name" value="Dimeric_a/b-barrel"/>
</dbReference>
<protein>
    <recommendedName>
        <fullName evidence="2">Stress-response A/B barrel domain-containing protein</fullName>
    </recommendedName>
</protein>
<dbReference type="PANTHER" id="PTHR33178:SF10">
    <property type="entry name" value="STRESS-RESPONSE A_B BARREL DOMAIN-CONTAINING PROTEIN"/>
    <property type="match status" value="1"/>
</dbReference>
<comment type="subunit">
    <text evidence="1">Homodimer.</text>
</comment>
<dbReference type="SUPFAM" id="SSF54909">
    <property type="entry name" value="Dimeric alpha+beta barrel"/>
    <property type="match status" value="1"/>
</dbReference>
<dbReference type="PANTHER" id="PTHR33178">
    <property type="match status" value="1"/>
</dbReference>
<evidence type="ECO:0000259" key="2">
    <source>
        <dbReference type="PROSITE" id="PS51502"/>
    </source>
</evidence>
<dbReference type="Pfam" id="PF07876">
    <property type="entry name" value="Dabb"/>
    <property type="match status" value="1"/>
</dbReference>
<dbReference type="InterPro" id="IPR044662">
    <property type="entry name" value="HS1/DABB1-like"/>
</dbReference>
<evidence type="ECO:0000256" key="1">
    <source>
        <dbReference type="ARBA" id="ARBA00011738"/>
    </source>
</evidence>
<evidence type="ECO:0000313" key="4">
    <source>
        <dbReference type="Proteomes" id="UP000266313"/>
    </source>
</evidence>
<feature type="domain" description="Stress-response A/B barrel" evidence="2">
    <location>
        <begin position="23"/>
        <end position="119"/>
    </location>
</feature>
<name>A0A250KP91_9GAMM</name>
<keyword evidence="4" id="KW-1185">Reference proteome</keyword>
<evidence type="ECO:0000313" key="3">
    <source>
        <dbReference type="EMBL" id="BBA33490.1"/>
    </source>
</evidence>
<organism evidence="3 4">
    <name type="scientific">Methylocaldum marinum</name>
    <dbReference type="NCBI Taxonomy" id="1432792"/>
    <lineage>
        <taxon>Bacteria</taxon>
        <taxon>Pseudomonadati</taxon>
        <taxon>Pseudomonadota</taxon>
        <taxon>Gammaproteobacteria</taxon>
        <taxon>Methylococcales</taxon>
        <taxon>Methylococcaceae</taxon>
        <taxon>Methylocaldum</taxon>
    </lineage>
</organism>
<accession>A0A250KP91</accession>
<reference evidence="3 4" key="1">
    <citation type="submission" date="2016-12" db="EMBL/GenBank/DDBJ databases">
        <title>Genome sequencing of Methylocaldum marinum.</title>
        <authorList>
            <person name="Takeuchi M."/>
            <person name="Kamagata Y."/>
            <person name="Hiraoka S."/>
            <person name="Oshima K."/>
            <person name="Hattori M."/>
            <person name="Iwasaki W."/>
        </authorList>
    </citation>
    <scope>NUCLEOTIDE SEQUENCE [LARGE SCALE GENOMIC DNA]</scope>
    <source>
        <strain evidence="3 4">S8</strain>
    </source>
</reference>
<dbReference type="SMART" id="SM00886">
    <property type="entry name" value="Dabb"/>
    <property type="match status" value="1"/>
</dbReference>